<gene>
    <name evidence="6" type="ORF">F0U47_11380</name>
</gene>
<proteinExistence type="inferred from homology"/>
<dbReference type="Gene3D" id="3.30.1360.20">
    <property type="entry name" value="Transcriptional coactivator/pterin dehydratase"/>
    <property type="match status" value="1"/>
</dbReference>
<dbReference type="InterPro" id="IPR036428">
    <property type="entry name" value="PCD_sf"/>
</dbReference>
<dbReference type="PANTHER" id="PTHR12599">
    <property type="entry name" value="PTERIN-4-ALPHA-CARBINOLAMINE DEHYDRATASE"/>
    <property type="match status" value="1"/>
</dbReference>
<evidence type="ECO:0000256" key="1">
    <source>
        <dbReference type="ARBA" id="ARBA00001554"/>
    </source>
</evidence>
<dbReference type="EC" id="4.2.1.96" evidence="3"/>
<dbReference type="Pfam" id="PF01329">
    <property type="entry name" value="Pterin_4a"/>
    <property type="match status" value="1"/>
</dbReference>
<dbReference type="SUPFAM" id="SSF55248">
    <property type="entry name" value="PCD-like"/>
    <property type="match status" value="1"/>
</dbReference>
<dbReference type="GO" id="GO:0008124">
    <property type="term" value="F:4-alpha-hydroxytetrahydrobiopterin dehydratase activity"/>
    <property type="evidence" value="ECO:0007669"/>
    <property type="project" value="UniProtKB-EC"/>
</dbReference>
<evidence type="ECO:0000313" key="6">
    <source>
        <dbReference type="EMBL" id="KAA1427991.1"/>
    </source>
</evidence>
<sequence length="105" mass="11017">MVEVISGEQFLAADGVGDWRVLDSGQVGTVFRTGSFDKGVDLVSRIGALAAAADHHPDVDLRYPSVTVRLSTHEVDGLTQRDVALAREISDAAAELGIEADPDGA</sequence>
<reference evidence="6 7" key="1">
    <citation type="submission" date="2019-09" db="EMBL/GenBank/DDBJ databases">
        <title>Nocardioides panacisoli sp. nov., isolated from the soil of a ginseng field.</title>
        <authorList>
            <person name="Cho C."/>
        </authorList>
    </citation>
    <scope>NUCLEOTIDE SEQUENCE [LARGE SCALE GENOMIC DNA]</scope>
    <source>
        <strain evidence="6 7">BN140041</strain>
    </source>
</reference>
<evidence type="ECO:0000256" key="2">
    <source>
        <dbReference type="ARBA" id="ARBA00006472"/>
    </source>
</evidence>
<dbReference type="AlphaFoldDB" id="A0A5B1M5C2"/>
<dbReference type="CDD" id="cd00488">
    <property type="entry name" value="PCD_DCoH"/>
    <property type="match status" value="1"/>
</dbReference>
<protein>
    <recommendedName>
        <fullName evidence="4">Putative pterin-4-alpha-carbinolamine dehydratase</fullName>
        <ecNumber evidence="3">4.2.1.96</ecNumber>
    </recommendedName>
</protein>
<keyword evidence="7" id="KW-1185">Reference proteome</keyword>
<comment type="catalytic activity">
    <reaction evidence="1">
        <text>(4aS,6R)-4a-hydroxy-L-erythro-5,6,7,8-tetrahydrobiopterin = (6R)-L-erythro-6,7-dihydrobiopterin + H2O</text>
        <dbReference type="Rhea" id="RHEA:11920"/>
        <dbReference type="ChEBI" id="CHEBI:15377"/>
        <dbReference type="ChEBI" id="CHEBI:15642"/>
        <dbReference type="ChEBI" id="CHEBI:43120"/>
        <dbReference type="EC" id="4.2.1.96"/>
    </reaction>
</comment>
<dbReference type="Proteomes" id="UP000324351">
    <property type="component" value="Unassembled WGS sequence"/>
</dbReference>
<organism evidence="6 7">
    <name type="scientific">Nocardioides antri</name>
    <dbReference type="NCBI Taxonomy" id="2607659"/>
    <lineage>
        <taxon>Bacteria</taxon>
        <taxon>Bacillati</taxon>
        <taxon>Actinomycetota</taxon>
        <taxon>Actinomycetes</taxon>
        <taxon>Propionibacteriales</taxon>
        <taxon>Nocardioidaceae</taxon>
        <taxon>Nocardioides</taxon>
    </lineage>
</organism>
<accession>A0A5B1M5C2</accession>
<comment type="similarity">
    <text evidence="2">Belongs to the pterin-4-alpha-carbinolamine dehydratase family.</text>
</comment>
<evidence type="ECO:0000313" key="7">
    <source>
        <dbReference type="Proteomes" id="UP000324351"/>
    </source>
</evidence>
<name>A0A5B1M5C2_9ACTN</name>
<evidence type="ECO:0000256" key="4">
    <source>
        <dbReference type="ARBA" id="ARBA00021735"/>
    </source>
</evidence>
<evidence type="ECO:0000256" key="3">
    <source>
        <dbReference type="ARBA" id="ARBA00013252"/>
    </source>
</evidence>
<dbReference type="PANTHER" id="PTHR12599:SF0">
    <property type="entry name" value="PTERIN-4-ALPHA-CARBINOLAMINE DEHYDRATASE"/>
    <property type="match status" value="1"/>
</dbReference>
<dbReference type="RefSeq" id="WP_149750483.1">
    <property type="nucleotide sequence ID" value="NZ_VUJW01000003.1"/>
</dbReference>
<reference evidence="6 7" key="2">
    <citation type="submission" date="2019-09" db="EMBL/GenBank/DDBJ databases">
        <authorList>
            <person name="Jin C."/>
        </authorList>
    </citation>
    <scope>NUCLEOTIDE SEQUENCE [LARGE SCALE GENOMIC DNA]</scope>
    <source>
        <strain evidence="6 7">BN140041</strain>
    </source>
</reference>
<keyword evidence="5" id="KW-0456">Lyase</keyword>
<dbReference type="GO" id="GO:0006729">
    <property type="term" value="P:tetrahydrobiopterin biosynthetic process"/>
    <property type="evidence" value="ECO:0007669"/>
    <property type="project" value="InterPro"/>
</dbReference>
<evidence type="ECO:0000256" key="5">
    <source>
        <dbReference type="ARBA" id="ARBA00023239"/>
    </source>
</evidence>
<dbReference type="EMBL" id="VUJW01000003">
    <property type="protein sequence ID" value="KAA1427991.1"/>
    <property type="molecule type" value="Genomic_DNA"/>
</dbReference>
<comment type="caution">
    <text evidence="6">The sequence shown here is derived from an EMBL/GenBank/DDBJ whole genome shotgun (WGS) entry which is preliminary data.</text>
</comment>
<dbReference type="InterPro" id="IPR001533">
    <property type="entry name" value="Pterin_deHydtase"/>
</dbReference>